<dbReference type="EMBL" id="FNZI01000003">
    <property type="protein sequence ID" value="SEJ33186.1"/>
    <property type="molecule type" value="Genomic_DNA"/>
</dbReference>
<accession>A0A1H6XYD0</accession>
<dbReference type="eggNOG" id="COG1132">
    <property type="taxonomic scope" value="Bacteria"/>
</dbReference>
<evidence type="ECO:0000313" key="10">
    <source>
        <dbReference type="Proteomes" id="UP000183315"/>
    </source>
</evidence>
<gene>
    <name evidence="9" type="ORF">SAMN05421637_1446</name>
</gene>
<evidence type="ECO:0000256" key="2">
    <source>
        <dbReference type="ARBA" id="ARBA00022692"/>
    </source>
</evidence>
<dbReference type="SMART" id="SM00382">
    <property type="entry name" value="AAA"/>
    <property type="match status" value="1"/>
</dbReference>
<dbReference type="STRING" id="1043493.SAMN05421637_1446"/>
<proteinExistence type="predicted"/>
<dbReference type="SUPFAM" id="SSF90123">
    <property type="entry name" value="ABC transporter transmembrane region"/>
    <property type="match status" value="1"/>
</dbReference>
<name>A0A1H6XYD0_9MICO</name>
<dbReference type="PROSITE" id="PS50893">
    <property type="entry name" value="ABC_TRANSPORTER_2"/>
    <property type="match status" value="1"/>
</dbReference>
<keyword evidence="6 7" id="KW-0472">Membrane</keyword>
<dbReference type="Pfam" id="PF00005">
    <property type="entry name" value="ABC_tran"/>
    <property type="match status" value="1"/>
</dbReference>
<feature type="domain" description="ABC transporter" evidence="8">
    <location>
        <begin position="377"/>
        <end position="620"/>
    </location>
</feature>
<dbReference type="PANTHER" id="PTHR24221">
    <property type="entry name" value="ATP-BINDING CASSETTE SUB-FAMILY B"/>
    <property type="match status" value="1"/>
</dbReference>
<evidence type="ECO:0000256" key="3">
    <source>
        <dbReference type="ARBA" id="ARBA00022741"/>
    </source>
</evidence>
<dbReference type="Gene3D" id="1.20.1560.10">
    <property type="entry name" value="ABC transporter type 1, transmembrane domain"/>
    <property type="match status" value="1"/>
</dbReference>
<keyword evidence="2 7" id="KW-0812">Transmembrane</keyword>
<dbReference type="Proteomes" id="UP000183315">
    <property type="component" value="Unassembled WGS sequence"/>
</dbReference>
<dbReference type="SUPFAM" id="SSF52540">
    <property type="entry name" value="P-loop containing nucleoside triphosphate hydrolases"/>
    <property type="match status" value="1"/>
</dbReference>
<dbReference type="GO" id="GO:0034040">
    <property type="term" value="F:ATPase-coupled lipid transmembrane transporter activity"/>
    <property type="evidence" value="ECO:0007669"/>
    <property type="project" value="TreeGrafter"/>
</dbReference>
<dbReference type="PANTHER" id="PTHR24221:SF654">
    <property type="entry name" value="ATP-BINDING CASSETTE SUB-FAMILY B MEMBER 6"/>
    <property type="match status" value="1"/>
</dbReference>
<feature type="transmembrane region" description="Helical" evidence="7">
    <location>
        <begin position="280"/>
        <end position="300"/>
    </location>
</feature>
<dbReference type="PROSITE" id="PS00211">
    <property type="entry name" value="ABC_TRANSPORTER_1"/>
    <property type="match status" value="1"/>
</dbReference>
<dbReference type="GO" id="GO:0005886">
    <property type="term" value="C:plasma membrane"/>
    <property type="evidence" value="ECO:0007669"/>
    <property type="project" value="UniProtKB-SubCell"/>
</dbReference>
<dbReference type="GO" id="GO:0016887">
    <property type="term" value="F:ATP hydrolysis activity"/>
    <property type="evidence" value="ECO:0007669"/>
    <property type="project" value="InterPro"/>
</dbReference>
<dbReference type="InterPro" id="IPR003439">
    <property type="entry name" value="ABC_transporter-like_ATP-bd"/>
</dbReference>
<dbReference type="InterPro" id="IPR027417">
    <property type="entry name" value="P-loop_NTPase"/>
</dbReference>
<keyword evidence="10" id="KW-1185">Reference proteome</keyword>
<feature type="transmembrane region" description="Helical" evidence="7">
    <location>
        <begin position="78"/>
        <end position="101"/>
    </location>
</feature>
<comment type="subcellular location">
    <subcellularLocation>
        <location evidence="1">Cell membrane</location>
        <topology evidence="1">Multi-pass membrane protein</topology>
    </subcellularLocation>
</comment>
<reference evidence="10" key="1">
    <citation type="submission" date="2016-10" db="EMBL/GenBank/DDBJ databases">
        <authorList>
            <person name="Varghese N."/>
        </authorList>
    </citation>
    <scope>NUCLEOTIDE SEQUENCE [LARGE SCALE GENOMIC DNA]</scope>
    <source>
        <strain evidence="10">DSM 24868</strain>
    </source>
</reference>
<organism evidence="9 10">
    <name type="scientific">Demequina mangrovi</name>
    <dbReference type="NCBI Taxonomy" id="1043493"/>
    <lineage>
        <taxon>Bacteria</taxon>
        <taxon>Bacillati</taxon>
        <taxon>Actinomycetota</taxon>
        <taxon>Actinomycetes</taxon>
        <taxon>Micrococcales</taxon>
        <taxon>Demequinaceae</taxon>
        <taxon>Demequina</taxon>
    </lineage>
</organism>
<protein>
    <submittedName>
        <fullName evidence="9">ATP-binding cassette, subfamily B</fullName>
    </submittedName>
</protein>
<dbReference type="InterPro" id="IPR039421">
    <property type="entry name" value="Type_1_exporter"/>
</dbReference>
<dbReference type="Gene3D" id="3.40.50.300">
    <property type="entry name" value="P-loop containing nucleotide triphosphate hydrolases"/>
    <property type="match status" value="1"/>
</dbReference>
<evidence type="ECO:0000256" key="5">
    <source>
        <dbReference type="ARBA" id="ARBA00022989"/>
    </source>
</evidence>
<evidence type="ECO:0000313" key="9">
    <source>
        <dbReference type="EMBL" id="SEJ33186.1"/>
    </source>
</evidence>
<keyword evidence="5 7" id="KW-1133">Transmembrane helix</keyword>
<dbReference type="InterPro" id="IPR036640">
    <property type="entry name" value="ABC1_TM_sf"/>
</dbReference>
<feature type="transmembrane region" description="Helical" evidence="7">
    <location>
        <begin position="40"/>
        <end position="66"/>
    </location>
</feature>
<dbReference type="GO" id="GO:0005524">
    <property type="term" value="F:ATP binding"/>
    <property type="evidence" value="ECO:0007669"/>
    <property type="project" value="UniProtKB-KW"/>
</dbReference>
<keyword evidence="4 9" id="KW-0067">ATP-binding</keyword>
<evidence type="ECO:0000256" key="1">
    <source>
        <dbReference type="ARBA" id="ARBA00004651"/>
    </source>
</evidence>
<evidence type="ECO:0000256" key="4">
    <source>
        <dbReference type="ARBA" id="ARBA00022840"/>
    </source>
</evidence>
<sequence length="642" mass="68419">MGAGVGPELSRVRWIQAWRRLVTARWRVARFTRHGNRPAAAAMLALNVVLGLLPAVFIVATSVLIGRVPAAVRDGLDSAAWDSLVTAFAVAGAALLTMQALSPVEQALFSVVRQSVDATMRDRLMERTLAASGMAAMEDQRVLDALARATSDLDKEDEGPGAGAAASIAVVRNWTALLSMATLAGVAAGWWAGAGVALVAGALRWRQRRQMRVAEAAFTAAARDLRGWEYFRDLSTGAAVAKETRVFGLTSWLADRTSAFYAAYTVPLQRIYEDTQRREAFAALASGIAILGTVAAVVGAQAAAGALSLTAFALFLQAAAAAIPLGDFWGRPDIGSQSGLRHHRAITDLDNALASHRAPAATEPTTALAPDAPSRSLDLVGLRFRYPGSEELVLDGLDLTLQAGRTTAIVGVNGAGKTTLVKLLGRLYEPTAGRIEVDGVDVSTVDIAAWRRHLSVVFQDFLRYELSVRENIAAGFPKAPVDDAVVAQVAHEAGVLDALRERGLGLDTPLARVYTGGTDLSGGQWQRIAIARSLYALHHGARVLVLDEPTSALDVRAEAQFFDRFVDLTRGATTVLISHRFSSVRRADDIVVLDRGRVRERGSHGALMAAGGEYARLFGLQAARFRAGLDAEGAPRPTEEDR</sequence>
<evidence type="ECO:0000259" key="8">
    <source>
        <dbReference type="PROSITE" id="PS50893"/>
    </source>
</evidence>
<dbReference type="InterPro" id="IPR003593">
    <property type="entry name" value="AAA+_ATPase"/>
</dbReference>
<dbReference type="AlphaFoldDB" id="A0A1H6XYD0"/>
<dbReference type="InterPro" id="IPR017871">
    <property type="entry name" value="ABC_transporter-like_CS"/>
</dbReference>
<keyword evidence="3" id="KW-0547">Nucleotide-binding</keyword>
<feature type="transmembrane region" description="Helical" evidence="7">
    <location>
        <begin position="177"/>
        <end position="203"/>
    </location>
</feature>
<evidence type="ECO:0000256" key="7">
    <source>
        <dbReference type="SAM" id="Phobius"/>
    </source>
</evidence>
<evidence type="ECO:0000256" key="6">
    <source>
        <dbReference type="ARBA" id="ARBA00023136"/>
    </source>
</evidence>